<feature type="transmembrane region" description="Helical" evidence="7">
    <location>
        <begin position="141"/>
        <end position="162"/>
    </location>
</feature>
<dbReference type="GO" id="GO:0016020">
    <property type="term" value="C:membrane"/>
    <property type="evidence" value="ECO:0007669"/>
    <property type="project" value="UniProtKB-SubCell"/>
</dbReference>
<dbReference type="Pfam" id="PF01699">
    <property type="entry name" value="Na_Ca_ex"/>
    <property type="match status" value="1"/>
</dbReference>
<proteinExistence type="predicted"/>
<keyword evidence="2" id="KW-0813">Transport</keyword>
<evidence type="ECO:0000256" key="2">
    <source>
        <dbReference type="ARBA" id="ARBA00022448"/>
    </source>
</evidence>
<dbReference type="PANTHER" id="PTHR12266:SF0">
    <property type="entry name" value="MITOCHONDRIAL SODIUM_CALCIUM EXCHANGER PROTEIN"/>
    <property type="match status" value="1"/>
</dbReference>
<dbReference type="InterPro" id="IPR004837">
    <property type="entry name" value="NaCa_Exmemb"/>
</dbReference>
<feature type="transmembrane region" description="Helical" evidence="7">
    <location>
        <begin position="183"/>
        <end position="201"/>
    </location>
</feature>
<evidence type="ECO:0000313" key="9">
    <source>
        <dbReference type="EnsemblMetazoa" id="GBRI035742-PA"/>
    </source>
</evidence>
<keyword evidence="4 7" id="KW-1133">Transmembrane helix</keyword>
<keyword evidence="3 7" id="KW-0812">Transmembrane</keyword>
<dbReference type="EnsemblMetazoa" id="GBRI035742-RA">
    <property type="protein sequence ID" value="GBRI035742-PA"/>
    <property type="gene ID" value="GBRI035742"/>
</dbReference>
<comment type="subcellular location">
    <subcellularLocation>
        <location evidence="1">Membrane</location>
        <topology evidence="1">Multi-pass membrane protein</topology>
    </subcellularLocation>
</comment>
<dbReference type="GO" id="GO:0006874">
    <property type="term" value="P:intracellular calcium ion homeostasis"/>
    <property type="evidence" value="ECO:0007669"/>
    <property type="project" value="TreeGrafter"/>
</dbReference>
<dbReference type="InterPro" id="IPR051359">
    <property type="entry name" value="CaCA_antiporter"/>
</dbReference>
<evidence type="ECO:0000256" key="7">
    <source>
        <dbReference type="SAM" id="Phobius"/>
    </source>
</evidence>
<keyword evidence="5 7" id="KW-0472">Membrane</keyword>
<dbReference type="VEuPathDB" id="VectorBase:GBRI035742"/>
<evidence type="ECO:0000313" key="10">
    <source>
        <dbReference type="Proteomes" id="UP000091820"/>
    </source>
</evidence>
<protein>
    <recommendedName>
        <fullName evidence="8">Sodium/calcium exchanger membrane region domain-containing protein</fullName>
    </recommendedName>
</protein>
<evidence type="ECO:0000256" key="4">
    <source>
        <dbReference type="ARBA" id="ARBA00022989"/>
    </source>
</evidence>
<feature type="compositionally biased region" description="Low complexity" evidence="6">
    <location>
        <begin position="288"/>
        <end position="303"/>
    </location>
</feature>
<reference evidence="9" key="2">
    <citation type="submission" date="2020-05" db="UniProtKB">
        <authorList>
            <consortium name="EnsemblMetazoa"/>
        </authorList>
    </citation>
    <scope>IDENTIFICATION</scope>
    <source>
        <strain evidence="9">IAEA</strain>
    </source>
</reference>
<name>A0A1A9WX88_9MUSC</name>
<dbReference type="GO" id="GO:0005432">
    <property type="term" value="F:calcium:sodium antiporter activity"/>
    <property type="evidence" value="ECO:0007669"/>
    <property type="project" value="TreeGrafter"/>
</dbReference>
<feature type="region of interest" description="Disordered" evidence="6">
    <location>
        <begin position="275"/>
        <end position="308"/>
    </location>
</feature>
<feature type="domain" description="Sodium/calcium exchanger membrane region" evidence="8">
    <location>
        <begin position="108"/>
        <end position="262"/>
    </location>
</feature>
<evidence type="ECO:0000256" key="1">
    <source>
        <dbReference type="ARBA" id="ARBA00004141"/>
    </source>
</evidence>
<evidence type="ECO:0000256" key="6">
    <source>
        <dbReference type="SAM" id="MobiDB-lite"/>
    </source>
</evidence>
<dbReference type="PANTHER" id="PTHR12266">
    <property type="entry name" value="NA+/CA2+ K+ INDEPENDENT EXCHANGER"/>
    <property type="match status" value="1"/>
</dbReference>
<evidence type="ECO:0000259" key="8">
    <source>
        <dbReference type="Pfam" id="PF01699"/>
    </source>
</evidence>
<keyword evidence="10" id="KW-1185">Reference proteome</keyword>
<feature type="transmembrane region" description="Helical" evidence="7">
    <location>
        <begin position="245"/>
        <end position="264"/>
    </location>
</feature>
<dbReference type="Proteomes" id="UP000091820">
    <property type="component" value="Unassembled WGS sequence"/>
</dbReference>
<organism evidence="9 10">
    <name type="scientific">Glossina brevipalpis</name>
    <dbReference type="NCBI Taxonomy" id="37001"/>
    <lineage>
        <taxon>Eukaryota</taxon>
        <taxon>Metazoa</taxon>
        <taxon>Ecdysozoa</taxon>
        <taxon>Arthropoda</taxon>
        <taxon>Hexapoda</taxon>
        <taxon>Insecta</taxon>
        <taxon>Pterygota</taxon>
        <taxon>Neoptera</taxon>
        <taxon>Endopterygota</taxon>
        <taxon>Diptera</taxon>
        <taxon>Brachycera</taxon>
        <taxon>Muscomorpha</taxon>
        <taxon>Hippoboscoidea</taxon>
        <taxon>Glossinidae</taxon>
        <taxon>Glossina</taxon>
    </lineage>
</organism>
<accession>A0A1A9WX88</accession>
<dbReference type="AlphaFoldDB" id="A0A1A9WX88"/>
<dbReference type="STRING" id="37001.A0A1A9WX88"/>
<feature type="transmembrane region" description="Helical" evidence="7">
    <location>
        <begin position="96"/>
        <end position="121"/>
    </location>
</feature>
<reference evidence="10" key="1">
    <citation type="submission" date="2014-03" db="EMBL/GenBank/DDBJ databases">
        <authorList>
            <person name="Aksoy S."/>
            <person name="Warren W."/>
            <person name="Wilson R.K."/>
        </authorList>
    </citation>
    <scope>NUCLEOTIDE SEQUENCE [LARGE SCALE GENOMIC DNA]</scope>
    <source>
        <strain evidence="10">IAEA</strain>
    </source>
</reference>
<evidence type="ECO:0000256" key="3">
    <source>
        <dbReference type="ARBA" id="ARBA00022692"/>
    </source>
</evidence>
<evidence type="ECO:0000256" key="5">
    <source>
        <dbReference type="ARBA" id="ARBA00023136"/>
    </source>
</evidence>
<sequence>MAAIALKFDMNATNQFLNASIGNALLSQKVLNRGKRHESYVGIPSERERCYRSLNIDESAEESCKFVWNNPNCLTLDPLIEYLRILVCHLEVPNNILGICFILFFALFFIVLYSTFMFVISKYFLLPNSLVLLTRFKMKEYSFGSGVLALIFTVPEIMSNILTCFTQHRNYAVLYSARVGKTVHCLLFGVGLICVFAHGRIDGATLMRDIAFTAVGFTFTYGVMRHEMHNLRKLEHQRSYPIIHICAYMSLLIFLIYLVNVLVFSKRNLRKSTLEREMEAKSRNPNTSEQDISIPSSSESFDSNEYPHQAENPIEENVDPIAVFLKSISPFHNVDGGPLFKLTLVSALFHYYGLSCAGRAA</sequence>